<dbReference type="InterPro" id="IPR018966">
    <property type="entry name" value="VTC_domain"/>
</dbReference>
<dbReference type="CDD" id="cd07750">
    <property type="entry name" value="PolyPPase_VTC_like"/>
    <property type="match status" value="1"/>
</dbReference>
<evidence type="ECO:0000259" key="1">
    <source>
        <dbReference type="Pfam" id="PF09359"/>
    </source>
</evidence>
<gene>
    <name evidence="2" type="ORF">PLANPX_2103</name>
</gene>
<evidence type="ECO:0000313" key="2">
    <source>
        <dbReference type="EMBL" id="BBO32491.1"/>
    </source>
</evidence>
<dbReference type="GO" id="GO:0006799">
    <property type="term" value="P:polyphosphate biosynthetic process"/>
    <property type="evidence" value="ECO:0007669"/>
    <property type="project" value="UniProtKB-ARBA"/>
</dbReference>
<organism evidence="2 3">
    <name type="scientific">Lacipirellula parvula</name>
    <dbReference type="NCBI Taxonomy" id="2650471"/>
    <lineage>
        <taxon>Bacteria</taxon>
        <taxon>Pseudomonadati</taxon>
        <taxon>Planctomycetota</taxon>
        <taxon>Planctomycetia</taxon>
        <taxon>Pirellulales</taxon>
        <taxon>Lacipirellulaceae</taxon>
        <taxon>Lacipirellula</taxon>
    </lineage>
</organism>
<dbReference type="KEGG" id="lpav:PLANPX_2103"/>
<protein>
    <recommendedName>
        <fullName evidence="1">VTC domain-containing protein</fullName>
    </recommendedName>
</protein>
<dbReference type="Pfam" id="PF09359">
    <property type="entry name" value="VTC"/>
    <property type="match status" value="1"/>
</dbReference>
<accession>A0A5K7XCB7</accession>
<proteinExistence type="predicted"/>
<dbReference type="Gene3D" id="3.20.100.30">
    <property type="entry name" value="VTC, catalytic tunnel domain"/>
    <property type="match status" value="1"/>
</dbReference>
<keyword evidence="3" id="KW-1185">Reference proteome</keyword>
<sequence length="255" mass="29058">MNDLGDFPAGRYERKYLLTDTMAVALRNELLPYLDVDAHTPPESVRGYQVLSLYLDTPALDLYNQSRQGLKERVKLRIRYYDHDPEGIAYVEIKQKSQGLTFKRRFSIHKSMIESMLRNPNCEHLQHALSNGARGTALEEFAQRRQTLGADPKLFVAYEREAYNSKDEPRVRITFDRRITTNAAMRSAGLNAPRFGSNIGGLNVLLEFKYAGTRPLWLRDTLKKFKLRRTSFSKFVKGLDILGISGQAPSPSKAG</sequence>
<dbReference type="Proteomes" id="UP000326837">
    <property type="component" value="Chromosome"/>
</dbReference>
<evidence type="ECO:0000313" key="3">
    <source>
        <dbReference type="Proteomes" id="UP000326837"/>
    </source>
</evidence>
<dbReference type="AlphaFoldDB" id="A0A5K7XCB7"/>
<feature type="domain" description="VTC" evidence="1">
    <location>
        <begin position="11"/>
        <end position="241"/>
    </location>
</feature>
<reference evidence="3" key="1">
    <citation type="submission" date="2019-10" db="EMBL/GenBank/DDBJ databases">
        <title>Lacipirellula parvula gen. nov., sp. nov., representing a lineage of planctomycetes widespread in freshwater anoxic habitats, and description of the family Lacipirellulaceae.</title>
        <authorList>
            <person name="Dedysh S.N."/>
            <person name="Kulichevskaya I.S."/>
            <person name="Beletsky A.V."/>
            <person name="Rakitin A.L."/>
            <person name="Mardanov A.V."/>
            <person name="Ivanova A.A."/>
            <person name="Saltykova V.X."/>
            <person name="Rijpstra W.I.C."/>
            <person name="Sinninghe Damste J.S."/>
            <person name="Ravin N.V."/>
        </authorList>
    </citation>
    <scope>NUCLEOTIDE SEQUENCE [LARGE SCALE GENOMIC DNA]</scope>
    <source>
        <strain evidence="3">PX69</strain>
    </source>
</reference>
<dbReference type="InterPro" id="IPR042267">
    <property type="entry name" value="VTC_sf"/>
</dbReference>
<name>A0A5K7XCB7_9BACT</name>
<dbReference type="EMBL" id="AP021861">
    <property type="protein sequence ID" value="BBO32491.1"/>
    <property type="molecule type" value="Genomic_DNA"/>
</dbReference>
<dbReference type="RefSeq" id="WP_152098447.1">
    <property type="nucleotide sequence ID" value="NZ_AP021861.1"/>
</dbReference>